<evidence type="ECO:0000256" key="1">
    <source>
        <dbReference type="SAM" id="SignalP"/>
    </source>
</evidence>
<sequence length="366" mass="39512">MCAAHWNEMRICIVIALFLANTLRAASAEDQAAQQNTGKPDTAIKTADAQLICRLSAALKHTINTSTALMERAFDVEGEVLEKMRSAESGLRLAIGEVVKALARLRKRDDASSRLEAELQLVEDSVNAARRKRAEVCEKVSQVVLRAIALSAKAGAFVGAIDDFIAVFESANSHQDYRCITTSGDSYIKIGDNRAATLITDLKGCTWEHYGEGTLENVSAELVRAVGQIGHGVLVKGMDGKGFSAGSENCPFLVSDFVQPNKSALEWGGLWRAVNNGSHTRIEWRNNTRYLTEIVNEFGLLASEFSDVSETLPDVQRDGATLQQLVGAFNAALKVTLEDGKAAEEAQKAAAAIMRKAQAAERGTVV</sequence>
<dbReference type="SUPFAM" id="SSF58087">
    <property type="entry name" value="Variant surface glycoprotein (N-terminal domain)"/>
    <property type="match status" value="1"/>
</dbReference>
<proteinExistence type="predicted"/>
<organism evidence="2 3">
    <name type="scientific">Trypanosoma vivax (strain Y486)</name>
    <dbReference type="NCBI Taxonomy" id="1055687"/>
    <lineage>
        <taxon>Eukaryota</taxon>
        <taxon>Discoba</taxon>
        <taxon>Euglenozoa</taxon>
        <taxon>Kinetoplastea</taxon>
        <taxon>Metakinetoplastina</taxon>
        <taxon>Trypanosomatida</taxon>
        <taxon>Trypanosomatidae</taxon>
        <taxon>Trypanosoma</taxon>
        <taxon>Duttonella</taxon>
    </lineage>
</organism>
<accession>F9WKH9</accession>
<name>F9WKH9_TRYVY</name>
<dbReference type="EMBL" id="CAEX01000168">
    <property type="protein sequence ID" value="CCD17999.1"/>
    <property type="molecule type" value="Genomic_DNA"/>
</dbReference>
<protein>
    <submittedName>
        <fullName evidence="2">Uncharacterized protein</fullName>
    </submittedName>
</protein>
<keyword evidence="3" id="KW-1185">Reference proteome</keyword>
<feature type="signal peptide" evidence="1">
    <location>
        <begin position="1"/>
        <end position="28"/>
    </location>
</feature>
<dbReference type="Proteomes" id="UP000009027">
    <property type="component" value="Unassembled WGS sequence"/>
</dbReference>
<dbReference type="VEuPathDB" id="TriTrypDB:TvY486_0006330"/>
<reference evidence="2 3" key="1">
    <citation type="journal article" date="2012" name="Proc. Natl. Acad. Sci. U.S.A.">
        <title>Antigenic diversity is generated by distinct evolutionary mechanisms in African trypanosome species.</title>
        <authorList>
            <person name="Jackson A.P."/>
            <person name="Berry A."/>
            <person name="Aslett M."/>
            <person name="Allison H.C."/>
            <person name="Burton P."/>
            <person name="Vavrova-Anderson J."/>
            <person name="Brown R."/>
            <person name="Browne H."/>
            <person name="Corton N."/>
            <person name="Hauser H."/>
            <person name="Gamble J."/>
            <person name="Gilderthorp R."/>
            <person name="Marcello L."/>
            <person name="McQuillan J."/>
            <person name="Otto T.D."/>
            <person name="Quail M.A."/>
            <person name="Sanders M.J."/>
            <person name="van Tonder A."/>
            <person name="Ginger M.L."/>
            <person name="Field M.C."/>
            <person name="Barry J.D."/>
            <person name="Hertz-Fowler C."/>
            <person name="Berriman M."/>
        </authorList>
    </citation>
    <scope>NUCLEOTIDE SEQUENCE</scope>
    <source>
        <strain evidence="2 3">Y486</strain>
    </source>
</reference>
<gene>
    <name evidence="2" type="ORF">TvY486_0006330</name>
</gene>
<evidence type="ECO:0000313" key="3">
    <source>
        <dbReference type="Proteomes" id="UP000009027"/>
    </source>
</evidence>
<dbReference type="AlphaFoldDB" id="F9WKH9"/>
<evidence type="ECO:0000313" key="2">
    <source>
        <dbReference type="EMBL" id="CCD17999.1"/>
    </source>
</evidence>
<feature type="chain" id="PRO_5003390475" evidence="1">
    <location>
        <begin position="29"/>
        <end position="366"/>
    </location>
</feature>
<keyword evidence="1" id="KW-0732">Signal</keyword>